<dbReference type="InterPro" id="IPR024072">
    <property type="entry name" value="DHFR-like_dom_sf"/>
</dbReference>
<evidence type="ECO:0000256" key="16">
    <source>
        <dbReference type="PIRSR" id="PIRSR006769-3"/>
    </source>
</evidence>
<feature type="binding site" evidence="15">
    <location>
        <position position="170"/>
    </location>
    <ligand>
        <name>NADP(+)</name>
        <dbReference type="ChEBI" id="CHEBI:58349"/>
    </ligand>
</feature>
<keyword evidence="7 13" id="KW-0479">Metal-binding</keyword>
<keyword evidence="6 13" id="KW-0686">Riboflavin biosynthesis</keyword>
<evidence type="ECO:0000313" key="18">
    <source>
        <dbReference type="EMBL" id="RED53378.1"/>
    </source>
</evidence>
<comment type="catalytic activity">
    <reaction evidence="13">
        <text>5-amino-6-(5-phospho-D-ribitylamino)uracil + NADP(+) = 5-amino-6-(5-phospho-D-ribosylamino)uracil + NADPH + H(+)</text>
        <dbReference type="Rhea" id="RHEA:17845"/>
        <dbReference type="ChEBI" id="CHEBI:15378"/>
        <dbReference type="ChEBI" id="CHEBI:57783"/>
        <dbReference type="ChEBI" id="CHEBI:58349"/>
        <dbReference type="ChEBI" id="CHEBI:58421"/>
        <dbReference type="ChEBI" id="CHEBI:58453"/>
        <dbReference type="EC" id="1.1.1.193"/>
    </reaction>
</comment>
<proteinExistence type="inferred from homology"/>
<keyword evidence="9 13" id="KW-0862">Zinc</keyword>
<dbReference type="FunFam" id="3.40.140.10:FF:000025">
    <property type="entry name" value="Riboflavin biosynthesis protein RibD"/>
    <property type="match status" value="1"/>
</dbReference>
<evidence type="ECO:0000256" key="1">
    <source>
        <dbReference type="ARBA" id="ARBA00002151"/>
    </source>
</evidence>
<dbReference type="GO" id="GO:0008270">
    <property type="term" value="F:zinc ion binding"/>
    <property type="evidence" value="ECO:0007669"/>
    <property type="project" value="InterPro"/>
</dbReference>
<dbReference type="UniPathway" id="UPA00275">
    <property type="reaction ID" value="UER00401"/>
</dbReference>
<dbReference type="InterPro" id="IPR016192">
    <property type="entry name" value="APOBEC/CMP_deaminase_Zn-bd"/>
</dbReference>
<dbReference type="InterPro" id="IPR004794">
    <property type="entry name" value="Eubact_RibD"/>
</dbReference>
<evidence type="ECO:0000259" key="17">
    <source>
        <dbReference type="PROSITE" id="PS51747"/>
    </source>
</evidence>
<feature type="active site" description="Proton donor" evidence="14">
    <location>
        <position position="52"/>
    </location>
</feature>
<dbReference type="InterPro" id="IPR002734">
    <property type="entry name" value="RibDG_C"/>
</dbReference>
<evidence type="ECO:0000256" key="7">
    <source>
        <dbReference type="ARBA" id="ARBA00022723"/>
    </source>
</evidence>
<dbReference type="EMBL" id="QRDW01000001">
    <property type="protein sequence ID" value="RED53378.1"/>
    <property type="molecule type" value="Genomic_DNA"/>
</dbReference>
<dbReference type="PIRSF" id="PIRSF006769">
    <property type="entry name" value="RibD"/>
    <property type="match status" value="1"/>
</dbReference>
<feature type="binding site" evidence="16">
    <location>
        <position position="84"/>
    </location>
    <ligand>
        <name>Zn(2+)</name>
        <dbReference type="ChEBI" id="CHEBI:29105"/>
        <note>catalytic</note>
    </ligand>
</feature>
<feature type="binding site" evidence="15">
    <location>
        <position position="207"/>
    </location>
    <ligand>
        <name>substrate</name>
    </ligand>
</feature>
<feature type="binding site" evidence="16">
    <location>
        <position position="75"/>
    </location>
    <ligand>
        <name>Zn(2+)</name>
        <dbReference type="ChEBI" id="CHEBI:29105"/>
        <note>catalytic</note>
    </ligand>
</feature>
<comment type="similarity">
    <text evidence="4 13">In the N-terminal section; belongs to the cytidine and deoxycytidylate deaminase family.</text>
</comment>
<comment type="pathway">
    <text evidence="2 13">Cofactor biosynthesis; riboflavin biosynthesis; 5-amino-6-(D-ribitylamino)uracil from GTP: step 2/4.</text>
</comment>
<comment type="cofactor">
    <cofactor evidence="13 16">
        <name>Zn(2+)</name>
        <dbReference type="ChEBI" id="CHEBI:29105"/>
    </cofactor>
    <text evidence="13 16">Binds 1 zinc ion.</text>
</comment>
<evidence type="ECO:0000256" key="10">
    <source>
        <dbReference type="ARBA" id="ARBA00022857"/>
    </source>
</evidence>
<dbReference type="GO" id="GO:0050661">
    <property type="term" value="F:NADP binding"/>
    <property type="evidence" value="ECO:0007669"/>
    <property type="project" value="InterPro"/>
</dbReference>
<dbReference type="NCBIfam" id="TIGR00326">
    <property type="entry name" value="eubact_ribD"/>
    <property type="match status" value="1"/>
</dbReference>
<dbReference type="SUPFAM" id="SSF53597">
    <property type="entry name" value="Dihydrofolate reductase-like"/>
    <property type="match status" value="1"/>
</dbReference>
<evidence type="ECO:0000256" key="15">
    <source>
        <dbReference type="PIRSR" id="PIRSR006769-2"/>
    </source>
</evidence>
<organism evidence="18 19">
    <name type="scientific">Aestuariispira insulae</name>
    <dbReference type="NCBI Taxonomy" id="1461337"/>
    <lineage>
        <taxon>Bacteria</taxon>
        <taxon>Pseudomonadati</taxon>
        <taxon>Pseudomonadota</taxon>
        <taxon>Alphaproteobacteria</taxon>
        <taxon>Rhodospirillales</taxon>
        <taxon>Kiloniellaceae</taxon>
        <taxon>Aestuariispira</taxon>
    </lineage>
</organism>
<dbReference type="Pfam" id="PF01872">
    <property type="entry name" value="RibD_C"/>
    <property type="match status" value="1"/>
</dbReference>
<comment type="caution">
    <text evidence="18">The sequence shown here is derived from an EMBL/GenBank/DDBJ whole genome shotgun (WGS) entry which is preliminary data.</text>
</comment>
<dbReference type="Gene3D" id="3.40.430.10">
    <property type="entry name" value="Dihydrofolate Reductase, subunit A"/>
    <property type="match status" value="1"/>
</dbReference>
<dbReference type="Proteomes" id="UP000256845">
    <property type="component" value="Unassembled WGS sequence"/>
</dbReference>
<dbReference type="AlphaFoldDB" id="A0A3D9HV52"/>
<feature type="binding site" evidence="15">
    <location>
        <position position="200"/>
    </location>
    <ligand>
        <name>NADP(+)</name>
        <dbReference type="ChEBI" id="CHEBI:58349"/>
    </ligand>
</feature>
<evidence type="ECO:0000256" key="11">
    <source>
        <dbReference type="ARBA" id="ARBA00023002"/>
    </source>
</evidence>
<sequence length="367" mass="39282">MHDIRHMQAALALARRGLGIVWPNPSVGCVLVKDGAVVGRGWTQPGGRPHAETEALRRAGEQARGATAYVTLEPCSHTGKTGPCSQALIDAGVARVVSAIRDPDERVSGRGIAMLQAAGIDVTEGVCREEADAANAGFFSRVTRGRPMVTFKTATTLDGRIALENGESQWITGERARQYGHMIRATHDAVLAGIGTVAADDPMLNCRLPGLEDRVPVRVVLDTTLRISLDGKLVHSARQIPVWIFCLPGMNPGKRALLEDAGVHVLDCQADGDGRIDVMAMLRMLGDAGITRLMVEGGGETAASLFRAGRVDEIAWFRAGSLIGGDGRASVAGLRLDSIADMPKFNCVERRQLGPDLLEVYRLRLSR</sequence>
<dbReference type="InterPro" id="IPR011549">
    <property type="entry name" value="RibD_C"/>
</dbReference>
<gene>
    <name evidence="18" type="ORF">DFP90_101166</name>
</gene>
<dbReference type="NCBIfam" id="TIGR00227">
    <property type="entry name" value="ribD_Cterm"/>
    <property type="match status" value="1"/>
</dbReference>
<evidence type="ECO:0000313" key="19">
    <source>
        <dbReference type="Proteomes" id="UP000256845"/>
    </source>
</evidence>
<evidence type="ECO:0000256" key="5">
    <source>
        <dbReference type="ARBA" id="ARBA00007417"/>
    </source>
</evidence>
<feature type="binding site" evidence="16">
    <location>
        <position position="50"/>
    </location>
    <ligand>
        <name>Zn(2+)</name>
        <dbReference type="ChEBI" id="CHEBI:29105"/>
        <note>catalytic</note>
    </ligand>
</feature>
<evidence type="ECO:0000256" key="13">
    <source>
        <dbReference type="PIRNR" id="PIRNR006769"/>
    </source>
</evidence>
<keyword evidence="10 13" id="KW-0521">NADP</keyword>
<evidence type="ECO:0000256" key="3">
    <source>
        <dbReference type="ARBA" id="ARBA00004910"/>
    </source>
</evidence>
<dbReference type="PROSITE" id="PS51747">
    <property type="entry name" value="CYT_DCMP_DEAMINASES_2"/>
    <property type="match status" value="1"/>
</dbReference>
<evidence type="ECO:0000256" key="6">
    <source>
        <dbReference type="ARBA" id="ARBA00022619"/>
    </source>
</evidence>
<feature type="binding site" evidence="15">
    <location>
        <position position="196"/>
    </location>
    <ligand>
        <name>NADP(+)</name>
        <dbReference type="ChEBI" id="CHEBI:58349"/>
    </ligand>
</feature>
<dbReference type="InterPro" id="IPR002125">
    <property type="entry name" value="CMP_dCMP_dom"/>
</dbReference>
<comment type="similarity">
    <text evidence="5 13">In the C-terminal section; belongs to the HTP reductase family.</text>
</comment>
<name>A0A3D9HV52_9PROT</name>
<feature type="binding site" evidence="15">
    <location>
        <position position="154"/>
    </location>
    <ligand>
        <name>NADP(+)</name>
        <dbReference type="ChEBI" id="CHEBI:58349"/>
    </ligand>
</feature>
<dbReference type="CDD" id="cd01284">
    <property type="entry name" value="Riboflavin_deaminase-reductase"/>
    <property type="match status" value="1"/>
</dbReference>
<dbReference type="PROSITE" id="PS00903">
    <property type="entry name" value="CYT_DCMP_DEAMINASES_1"/>
    <property type="match status" value="1"/>
</dbReference>
<keyword evidence="8 13" id="KW-0378">Hydrolase</keyword>
<feature type="binding site" evidence="15">
    <location>
        <position position="184"/>
    </location>
    <ligand>
        <name>substrate</name>
    </ligand>
</feature>
<evidence type="ECO:0000256" key="9">
    <source>
        <dbReference type="ARBA" id="ARBA00022833"/>
    </source>
</evidence>
<feature type="binding site" evidence="15">
    <location>
        <position position="223"/>
    </location>
    <ligand>
        <name>NADP(+)</name>
        <dbReference type="ChEBI" id="CHEBI:58349"/>
    </ligand>
</feature>
<dbReference type="InterPro" id="IPR016193">
    <property type="entry name" value="Cytidine_deaminase-like"/>
</dbReference>
<dbReference type="EC" id="1.1.1.193" evidence="13"/>
<keyword evidence="19" id="KW-1185">Reference proteome</keyword>
<dbReference type="PANTHER" id="PTHR38011">
    <property type="entry name" value="DIHYDROFOLATE REDUCTASE FAMILY PROTEIN (AFU_ORTHOLOGUE AFUA_8G06820)"/>
    <property type="match status" value="1"/>
</dbReference>
<dbReference type="GO" id="GO:0009231">
    <property type="term" value="P:riboflavin biosynthetic process"/>
    <property type="evidence" value="ECO:0007669"/>
    <property type="project" value="UniProtKB-UniPathway"/>
</dbReference>
<evidence type="ECO:0000256" key="12">
    <source>
        <dbReference type="ARBA" id="ARBA00023268"/>
    </source>
</evidence>
<evidence type="ECO:0000256" key="2">
    <source>
        <dbReference type="ARBA" id="ARBA00004882"/>
    </source>
</evidence>
<accession>A0A3D9HV52</accession>
<protein>
    <recommendedName>
        <fullName evidence="13">Riboflavin biosynthesis protein RibD</fullName>
    </recommendedName>
    <domain>
        <recommendedName>
            <fullName evidence="13">Diaminohydroxyphosphoribosylaminopyrimidine deaminase</fullName>
            <shortName evidence="13">DRAP deaminase</shortName>
            <ecNumber evidence="13">3.5.4.26</ecNumber>
        </recommendedName>
        <alternativeName>
            <fullName evidence="13">Riboflavin-specific deaminase</fullName>
        </alternativeName>
    </domain>
    <domain>
        <recommendedName>
            <fullName evidence="13">5-amino-6-(5-phosphoribosylamino)uracil reductase</fullName>
            <ecNumber evidence="13">1.1.1.193</ecNumber>
        </recommendedName>
        <alternativeName>
            <fullName evidence="13">HTP reductase</fullName>
        </alternativeName>
    </domain>
</protein>
<comment type="pathway">
    <text evidence="3 13">Cofactor biosynthesis; riboflavin biosynthesis; 5-amino-6-(D-ribitylamino)uracil from GTP: step 3/4.</text>
</comment>
<dbReference type="InterPro" id="IPR050765">
    <property type="entry name" value="Riboflavin_Biosynth_HTPR"/>
</dbReference>
<keyword evidence="11 13" id="KW-0560">Oxidoreductase</keyword>
<evidence type="ECO:0000256" key="4">
    <source>
        <dbReference type="ARBA" id="ARBA00005259"/>
    </source>
</evidence>
<dbReference type="GO" id="GO:0008835">
    <property type="term" value="F:diaminohydroxyphosphoribosylaminopyrimidine deaminase activity"/>
    <property type="evidence" value="ECO:0007669"/>
    <property type="project" value="UniProtKB-EC"/>
</dbReference>
<reference evidence="18 19" key="1">
    <citation type="submission" date="2018-07" db="EMBL/GenBank/DDBJ databases">
        <title>Genomic Encyclopedia of Type Strains, Phase III (KMG-III): the genomes of soil and plant-associated and newly described type strains.</title>
        <authorList>
            <person name="Whitman W."/>
        </authorList>
    </citation>
    <scope>NUCLEOTIDE SEQUENCE [LARGE SCALE GENOMIC DNA]</scope>
    <source>
        <strain evidence="18 19">CECT 8488</strain>
    </source>
</reference>
<comment type="function">
    <text evidence="1 13">Converts 2,5-diamino-6-(ribosylamino)-4(3h)-pyrimidinone 5'-phosphate into 5-amino-6-(ribosylamino)-2,4(1h,3h)-pyrimidinedione 5'-phosphate.</text>
</comment>
<feature type="domain" description="CMP/dCMP-type deaminase" evidence="17">
    <location>
        <begin position="1"/>
        <end position="122"/>
    </location>
</feature>
<dbReference type="EC" id="3.5.4.26" evidence="13"/>
<evidence type="ECO:0000256" key="8">
    <source>
        <dbReference type="ARBA" id="ARBA00022801"/>
    </source>
</evidence>
<evidence type="ECO:0000256" key="14">
    <source>
        <dbReference type="PIRSR" id="PIRSR006769-1"/>
    </source>
</evidence>
<dbReference type="GO" id="GO:0008703">
    <property type="term" value="F:5-amino-6-(5-phosphoribosylamino)uracil reductase activity"/>
    <property type="evidence" value="ECO:0007669"/>
    <property type="project" value="UniProtKB-EC"/>
</dbReference>
<keyword evidence="12" id="KW-0511">Multifunctional enzyme</keyword>
<feature type="binding site" evidence="15">
    <location>
        <begin position="298"/>
        <end position="304"/>
    </location>
    <ligand>
        <name>NADP(+)</name>
        <dbReference type="ChEBI" id="CHEBI:58349"/>
    </ligand>
</feature>
<dbReference type="PANTHER" id="PTHR38011:SF7">
    <property type="entry name" value="2,5-DIAMINO-6-RIBOSYLAMINO-4(3H)-PYRIMIDINONE 5'-PHOSPHATE REDUCTASE"/>
    <property type="match status" value="1"/>
</dbReference>
<feature type="binding site" evidence="15">
    <location>
        <position position="168"/>
    </location>
    <ligand>
        <name>substrate</name>
    </ligand>
</feature>
<dbReference type="Gene3D" id="3.40.140.10">
    <property type="entry name" value="Cytidine Deaminase, domain 2"/>
    <property type="match status" value="1"/>
</dbReference>
<feature type="binding site" evidence="15">
    <location>
        <position position="296"/>
    </location>
    <ligand>
        <name>substrate</name>
    </ligand>
</feature>
<dbReference type="SUPFAM" id="SSF53927">
    <property type="entry name" value="Cytidine deaminase-like"/>
    <property type="match status" value="1"/>
</dbReference>
<feature type="binding site" evidence="15">
    <location>
        <position position="204"/>
    </location>
    <ligand>
        <name>substrate</name>
    </ligand>
</feature>
<comment type="catalytic activity">
    <reaction evidence="13">
        <text>2,5-diamino-6-hydroxy-4-(5-phosphoribosylamino)-pyrimidine + H2O + H(+) = 5-amino-6-(5-phospho-D-ribosylamino)uracil + NH4(+)</text>
        <dbReference type="Rhea" id="RHEA:21868"/>
        <dbReference type="ChEBI" id="CHEBI:15377"/>
        <dbReference type="ChEBI" id="CHEBI:15378"/>
        <dbReference type="ChEBI" id="CHEBI:28938"/>
        <dbReference type="ChEBI" id="CHEBI:58453"/>
        <dbReference type="ChEBI" id="CHEBI:58614"/>
        <dbReference type="EC" id="3.5.4.26"/>
    </reaction>
</comment>
<dbReference type="Pfam" id="PF00383">
    <property type="entry name" value="dCMP_cyt_deam_1"/>
    <property type="match status" value="1"/>
</dbReference>